<evidence type="ECO:0000256" key="1">
    <source>
        <dbReference type="SAM" id="MobiDB-lite"/>
    </source>
</evidence>
<organism evidence="2 3">
    <name type="scientific">Blomia tropicalis</name>
    <name type="common">Mite</name>
    <dbReference type="NCBI Taxonomy" id="40697"/>
    <lineage>
        <taxon>Eukaryota</taxon>
        <taxon>Metazoa</taxon>
        <taxon>Ecdysozoa</taxon>
        <taxon>Arthropoda</taxon>
        <taxon>Chelicerata</taxon>
        <taxon>Arachnida</taxon>
        <taxon>Acari</taxon>
        <taxon>Acariformes</taxon>
        <taxon>Sarcoptiformes</taxon>
        <taxon>Astigmata</taxon>
        <taxon>Glycyphagoidea</taxon>
        <taxon>Echimyopodidae</taxon>
        <taxon>Blomia</taxon>
    </lineage>
</organism>
<gene>
    <name evidence="2" type="ORF">RDWZM_005125</name>
</gene>
<proteinExistence type="predicted"/>
<feature type="compositionally biased region" description="Basic and acidic residues" evidence="1">
    <location>
        <begin position="165"/>
        <end position="175"/>
    </location>
</feature>
<feature type="region of interest" description="Disordered" evidence="1">
    <location>
        <begin position="125"/>
        <end position="193"/>
    </location>
</feature>
<dbReference type="AlphaFoldDB" id="A0A9Q0M632"/>
<protein>
    <submittedName>
        <fullName evidence="2">Uncharacterized protein</fullName>
    </submittedName>
</protein>
<sequence length="249" mass="28811">MNRQLHQHTSRDPIPAAINSRHSLSVKEVDFPRKKPYIPETIEVKGSAPQFVIKFNSASSKVNVFHEHQPENVPSIKESYSEDEPQILRHSVSKPIIQEIYEIISPYRRVVQEIKPVEETIQTIISRSNDGNGDRQYRSNTSSKSSLKRPESTDTAIRTNGEEANLSRKEEDEPNHQMNNNSIDPNNQPEPDLVLDDSNFFDNSIYNGNAELDLKYPSSNELNTKYDHKNRMVPLLYNEIHQTRLYRDR</sequence>
<reference evidence="2" key="1">
    <citation type="submission" date="2022-12" db="EMBL/GenBank/DDBJ databases">
        <title>Genome assemblies of Blomia tropicalis.</title>
        <authorList>
            <person name="Cui Y."/>
        </authorList>
    </citation>
    <scope>NUCLEOTIDE SEQUENCE</scope>
    <source>
        <tissue evidence="2">Adult mites</tissue>
    </source>
</reference>
<dbReference type="OMA" id="FHQHESS"/>
<evidence type="ECO:0000313" key="3">
    <source>
        <dbReference type="Proteomes" id="UP001142055"/>
    </source>
</evidence>
<dbReference type="Proteomes" id="UP001142055">
    <property type="component" value="Chromosome 2"/>
</dbReference>
<accession>A0A9Q0M632</accession>
<dbReference type="EMBL" id="JAPWDV010000002">
    <property type="protein sequence ID" value="KAJ6219313.1"/>
    <property type="molecule type" value="Genomic_DNA"/>
</dbReference>
<evidence type="ECO:0000313" key="2">
    <source>
        <dbReference type="EMBL" id="KAJ6219313.1"/>
    </source>
</evidence>
<feature type="compositionally biased region" description="Polar residues" evidence="1">
    <location>
        <begin position="176"/>
        <end position="189"/>
    </location>
</feature>
<keyword evidence="3" id="KW-1185">Reference proteome</keyword>
<comment type="caution">
    <text evidence="2">The sequence shown here is derived from an EMBL/GenBank/DDBJ whole genome shotgun (WGS) entry which is preliminary data.</text>
</comment>
<name>A0A9Q0M632_BLOTA</name>